<reference evidence="1" key="1">
    <citation type="journal article" date="2018" name="Aquaculture">
        <title>Complete genome sequence of a white spot syndrome virus associated with a disease incursion in Australia.</title>
        <authorList>
            <person name="Oakey J."/>
            <person name="Smith C.S."/>
        </authorList>
    </citation>
    <scope>NUCLEOTIDE SEQUENCE [LARGE SCALE GENOMIC DNA]</scope>
    <source>
        <strain evidence="1">WSSV-AU</strain>
    </source>
</reference>
<sequence>MRVSIVQEQVGREEYCHRCWRECTVFFFGRKDELQSAVPRTQAIPCPTSLQLQADEYAPVEGALQAREVCPPRRPGVILQPIPPQYPRHAV</sequence>
<name>A0A2D3I5R6_9VIRU</name>
<evidence type="ECO:0000313" key="1">
    <source>
        <dbReference type="EMBL" id="ATU83725.1"/>
    </source>
</evidence>
<protein>
    <submittedName>
        <fullName evidence="1">ORF899</fullName>
    </submittedName>
</protein>
<dbReference type="EMBL" id="MF768985">
    <property type="protein sequence ID" value="ATU83725.1"/>
    <property type="molecule type" value="Genomic_DNA"/>
</dbReference>
<dbReference type="Proteomes" id="UP000267516">
    <property type="component" value="Segment"/>
</dbReference>
<organism evidence="1">
    <name type="scientific">White spot syndrome virus</name>
    <dbReference type="NCBI Taxonomy" id="342409"/>
    <lineage>
        <taxon>Viruses</taxon>
        <taxon>Viruses incertae sedis</taxon>
        <taxon>Naldaviricetes</taxon>
        <taxon>Nimaviridae</taxon>
        <taxon>Whispovirus</taxon>
    </lineage>
</organism>
<accession>A0A2D3I5R6</accession>
<proteinExistence type="predicted"/>